<dbReference type="Gene3D" id="1.25.40.390">
    <property type="match status" value="1"/>
</dbReference>
<dbReference type="Pfam" id="PF14322">
    <property type="entry name" value="SusD-like_3"/>
    <property type="match status" value="1"/>
</dbReference>
<dbReference type="GO" id="GO:0009279">
    <property type="term" value="C:cell outer membrane"/>
    <property type="evidence" value="ECO:0007669"/>
    <property type="project" value="UniProtKB-SubCell"/>
</dbReference>
<keyword evidence="5" id="KW-0998">Cell outer membrane</keyword>
<evidence type="ECO:0000256" key="3">
    <source>
        <dbReference type="ARBA" id="ARBA00022729"/>
    </source>
</evidence>
<feature type="chain" id="PRO_5037643323" evidence="6">
    <location>
        <begin position="25"/>
        <end position="532"/>
    </location>
</feature>
<dbReference type="Gene3D" id="1.10.3780.10">
    <property type="entry name" value="SusD-like"/>
    <property type="match status" value="1"/>
</dbReference>
<evidence type="ECO:0000313" key="10">
    <source>
        <dbReference type="Proteomes" id="UP000659388"/>
    </source>
</evidence>
<dbReference type="Gene3D" id="1.25.40.10">
    <property type="entry name" value="Tetratricopeptide repeat domain"/>
    <property type="match status" value="1"/>
</dbReference>
<feature type="domain" description="SusD-like N-terminal" evidence="8">
    <location>
        <begin position="125"/>
        <end position="250"/>
    </location>
</feature>
<dbReference type="PROSITE" id="PS51257">
    <property type="entry name" value="PROKAR_LIPOPROTEIN"/>
    <property type="match status" value="1"/>
</dbReference>
<dbReference type="AlphaFoldDB" id="A0A937F638"/>
<comment type="subcellular location">
    <subcellularLocation>
        <location evidence="1">Cell outer membrane</location>
    </subcellularLocation>
</comment>
<protein>
    <submittedName>
        <fullName evidence="9">RagB/SusD family nutrient uptake outer membrane protein</fullName>
    </submittedName>
</protein>
<comment type="caution">
    <text evidence="9">The sequence shown here is derived from an EMBL/GenBank/DDBJ whole genome shotgun (WGS) entry which is preliminary data.</text>
</comment>
<comment type="similarity">
    <text evidence="2">Belongs to the SusD family.</text>
</comment>
<feature type="domain" description="RagB/SusD" evidence="7">
    <location>
        <begin position="375"/>
        <end position="532"/>
    </location>
</feature>
<accession>A0A937F638</accession>
<evidence type="ECO:0000313" key="9">
    <source>
        <dbReference type="EMBL" id="MBL3655711.1"/>
    </source>
</evidence>
<dbReference type="EMBL" id="JAESIY010000003">
    <property type="protein sequence ID" value="MBL3655711.1"/>
    <property type="molecule type" value="Genomic_DNA"/>
</dbReference>
<evidence type="ECO:0000256" key="1">
    <source>
        <dbReference type="ARBA" id="ARBA00004442"/>
    </source>
</evidence>
<evidence type="ECO:0000256" key="5">
    <source>
        <dbReference type="ARBA" id="ARBA00023237"/>
    </source>
</evidence>
<name>A0A937F638_9BACT</name>
<dbReference type="Proteomes" id="UP000659388">
    <property type="component" value="Unassembled WGS sequence"/>
</dbReference>
<dbReference type="SUPFAM" id="SSF48452">
    <property type="entry name" value="TPR-like"/>
    <property type="match status" value="1"/>
</dbReference>
<keyword evidence="3 6" id="KW-0732">Signal</keyword>
<evidence type="ECO:0000256" key="6">
    <source>
        <dbReference type="SAM" id="SignalP"/>
    </source>
</evidence>
<organism evidence="9 10">
    <name type="scientific">Fulvivirga sediminis</name>
    <dbReference type="NCBI Taxonomy" id="2803949"/>
    <lineage>
        <taxon>Bacteria</taxon>
        <taxon>Pseudomonadati</taxon>
        <taxon>Bacteroidota</taxon>
        <taxon>Cytophagia</taxon>
        <taxon>Cytophagales</taxon>
        <taxon>Fulvivirgaceae</taxon>
        <taxon>Fulvivirga</taxon>
    </lineage>
</organism>
<dbReference type="CDD" id="cd08977">
    <property type="entry name" value="SusD"/>
    <property type="match status" value="1"/>
</dbReference>
<sequence>MITELKMKKIYITIIAICAMLASACTDDLNVSPIDPDVQTPGNVLTDLEGYKQLLAKLYGGLALTGQIGPASPDSQGDIVGIDEGFSSYLRGYFLHQEMTTDEAVIGWNDQTIKDFHDLDYGASDLFVRGMYSRIFYQITLANQFLRETADVGNLPEADQQQIVAFRAEARFLRALSYWHAMDMFYEVPFVTEENKIGAFLPEQATSEEVFKYIESELLAINDDLADPRQNEYARADKAAAWALLAKLYLNANLYIGEGRYTECITYCNKIINAGYSLDPDYSHMFLADNENSPEFIFQIAFDGANTQSYGGTTFIIRGAVGGSMSAANFGIEGGWSGMRTTSGLVNKFDDITGNTDSRAMFYTNGQSLEINKISEFTDGYAITKFKNVTSTGAQGSNAQFTDTDFPVFRLADIYLTYAEAVLRGGTGGSAATALQYMNDLRERAYGDASGNISQGELNLDYIIDERARELYWECHRRTDLVRFGLLTTDNYLWPWKGGIKSGKSVDGKYNYFPLPSSDVAANPNLKQPFNY</sequence>
<feature type="signal peptide" evidence="6">
    <location>
        <begin position="1"/>
        <end position="24"/>
    </location>
</feature>
<keyword evidence="4" id="KW-0472">Membrane</keyword>
<dbReference type="Pfam" id="PF07980">
    <property type="entry name" value="SusD_RagB"/>
    <property type="match status" value="1"/>
</dbReference>
<gene>
    <name evidence="9" type="ORF">JL102_06200</name>
</gene>
<evidence type="ECO:0000256" key="4">
    <source>
        <dbReference type="ARBA" id="ARBA00023136"/>
    </source>
</evidence>
<dbReference type="InterPro" id="IPR012944">
    <property type="entry name" value="SusD_RagB_dom"/>
</dbReference>
<reference evidence="9" key="1">
    <citation type="submission" date="2021-01" db="EMBL/GenBank/DDBJ databases">
        <title>Fulvivirga kasyanovii gen. nov., sp nov., a novel member of the phylum Bacteroidetes isolated from seawater in a mussel farm.</title>
        <authorList>
            <person name="Zhao L.-H."/>
            <person name="Wang Z.-J."/>
        </authorList>
    </citation>
    <scope>NUCLEOTIDE SEQUENCE</scope>
    <source>
        <strain evidence="9">2943</strain>
    </source>
</reference>
<dbReference type="InterPro" id="IPR011990">
    <property type="entry name" value="TPR-like_helical_dom_sf"/>
</dbReference>
<evidence type="ECO:0000256" key="2">
    <source>
        <dbReference type="ARBA" id="ARBA00006275"/>
    </source>
</evidence>
<dbReference type="InterPro" id="IPR033985">
    <property type="entry name" value="SusD-like_N"/>
</dbReference>
<evidence type="ECO:0000259" key="7">
    <source>
        <dbReference type="Pfam" id="PF07980"/>
    </source>
</evidence>
<keyword evidence="10" id="KW-1185">Reference proteome</keyword>
<proteinExistence type="inferred from homology"/>
<evidence type="ECO:0000259" key="8">
    <source>
        <dbReference type="Pfam" id="PF14322"/>
    </source>
</evidence>